<reference evidence="10" key="2">
    <citation type="submission" date="2022-06" db="UniProtKB">
        <authorList>
            <consortium name="EnsemblMetazoa"/>
        </authorList>
    </citation>
    <scope>IDENTIFICATION</scope>
    <source>
        <strain evidence="10">PS312</strain>
    </source>
</reference>
<name>A0A2A6B9N7_PRIPA</name>
<evidence type="ECO:0000256" key="7">
    <source>
        <dbReference type="ARBA" id="ARBA00023136"/>
    </source>
</evidence>
<evidence type="ECO:0000256" key="8">
    <source>
        <dbReference type="SAM" id="MobiDB-lite"/>
    </source>
</evidence>
<dbReference type="GO" id="GO:0005789">
    <property type="term" value="C:endoplasmic reticulum membrane"/>
    <property type="evidence" value="ECO:0007669"/>
    <property type="project" value="UniProtKB-SubCell"/>
</dbReference>
<feature type="compositionally biased region" description="Basic residues" evidence="8">
    <location>
        <begin position="746"/>
        <end position="755"/>
    </location>
</feature>
<evidence type="ECO:0000256" key="1">
    <source>
        <dbReference type="ARBA" id="ARBA00004477"/>
    </source>
</evidence>
<feature type="transmembrane region" description="Helical" evidence="9">
    <location>
        <begin position="1045"/>
        <end position="1067"/>
    </location>
</feature>
<dbReference type="EnsemblMetazoa" id="PPA15676.1">
    <property type="protein sequence ID" value="PPA15676.1"/>
    <property type="gene ID" value="WBGene00105230"/>
</dbReference>
<feature type="compositionally biased region" description="Basic and acidic residues" evidence="8">
    <location>
        <begin position="756"/>
        <end position="772"/>
    </location>
</feature>
<dbReference type="Proteomes" id="UP000005239">
    <property type="component" value="Unassembled WGS sequence"/>
</dbReference>
<gene>
    <name evidence="10" type="primary">WBGene00105230</name>
</gene>
<evidence type="ECO:0000256" key="3">
    <source>
        <dbReference type="ARBA" id="ARBA00022679"/>
    </source>
</evidence>
<feature type="transmembrane region" description="Helical" evidence="9">
    <location>
        <begin position="1233"/>
        <end position="1254"/>
    </location>
</feature>
<evidence type="ECO:0000256" key="6">
    <source>
        <dbReference type="ARBA" id="ARBA00022989"/>
    </source>
</evidence>
<organism evidence="10 11">
    <name type="scientific">Pristionchus pacificus</name>
    <name type="common">Parasitic nematode worm</name>
    <dbReference type="NCBI Taxonomy" id="54126"/>
    <lineage>
        <taxon>Eukaryota</taxon>
        <taxon>Metazoa</taxon>
        <taxon>Ecdysozoa</taxon>
        <taxon>Nematoda</taxon>
        <taxon>Chromadorea</taxon>
        <taxon>Rhabditida</taxon>
        <taxon>Rhabditina</taxon>
        <taxon>Diplogasteromorpha</taxon>
        <taxon>Diplogasteroidea</taxon>
        <taxon>Neodiplogasteridae</taxon>
        <taxon>Pristionchus</taxon>
    </lineage>
</organism>
<feature type="compositionally biased region" description="Basic and acidic residues" evidence="8">
    <location>
        <begin position="727"/>
        <end position="745"/>
    </location>
</feature>
<keyword evidence="4 9" id="KW-0812">Transmembrane</keyword>
<sequence length="1520" mass="172308">MNPQNAPSAKYDDADAYALSIVINNVLITVNQEYCGVYLKTFNLVTGYNTDRQYVSETAMDLIPPLTMVELPDNQVQICFFAKDCERGHIIKFTYVLRAGWDIDNTLSTMQRQKLQMDPTLKVMYVHTFDGDAYPSLIYAYNDHMYRLILDLENDNVRFTAIHVYQAGFTDDRKIGAIICDGADFAVVDDKLSKFFRRQGPDFNTSAMTKKAVSMQIGTNRGQFYVAVNGQELYTVNESTSKFVNIPLPEDRIMGAGLVFNENDDLILTDHTGLNPAPFRFPSRGIPSLLTMSCMKVVAMSPEETLFESREVESAAEFVRVLFMPKRDRIAYSTHLILPQEIEALTMISSRSLARFLRNQRGLGVSTSSASRRFQSAWVNLARADADSNLSSSSKIDVEKQFTDEQVQKLLSQLTGMELQDKVFRPRRTAIQQRAHYALMTDERLDKTMERMEDEARRFLQPVPLKEPRSEKFEVLARDEEIASFDHSKFVFTDITFDATDQDRTVVVREIDGTLRTATPEEHDRMNRVYYEKAHRPVNAPAVFSDTWLKNALDRGEHEFVMDWACWYYEPDDPAFVKLSRSVFDHTVDSGHFDALYSTRHFGILAFYLALNGGIPPLLNWFGGRGKLAESARLVQLQKALNPNWRVAVSQKDSDRKILEDFLRQNERLKQKVPLLIEYLTTGQTVADLKSAEEREREEDLDSRRTTVTSATVGSTSGPLGSMATEYKVHVRKEDKPAEKSENPRKRGGARTKWQKRPDKKDETANRGDRPVSTDSGPPSPLPMSARFRRTTSEEEQDAIAAAAEPLACSKLFFSRADLDVDWMPTNGAVLKLLFSLRLTSALWSGISDCDEVFNYWEPMHLLVYGDGLQTWEYSPLYAIRGGERGLGVMVVLGLVVAAEVKQQSRQPIGLQHGEPMVQQVVGCVCEPCCSSAVEVVVLADLGRYLWEVVQSVSRQDFCSRAVRSEQLESFVVLEAIVERMDVGCKESWLYIWLHAAPGKLIGLIFPHSKIAVWVTMRCGIASLMALADFVMFKVVASRLGVSIARFYLVISMFSAGMFISSSAFIPSSFAMAFNTISMAALYSGQMLVSTLCVAVASLVGWPFSALLGAPTVITYLFSLRRPDRFILHSLIALLLVATPLLVVDTWYYGKRVMAPLNIVMYNIFSTHGPDLYGTEPLSYYLKNLALNWNIASLLWLAALPLGAVVSALVFPIHKTAKRIMGMPVSPSFYRRLFPVALTILSIGLWFTVFFTQAHKEERFLFPVFPLLALLTAITLDALNRLSSHFSLPSPSYWLLGLFILLSTSRAYSLHRNYSGTIDTYKAFADYLSDNHQNFDFSIRNVSGDPLSVCVGKEWHRFPSSFFLPNAVDAQGRVRPMRLRFLRSEFRGLLPKYFPDGRFPSRTRAIPTEMNDANKEETTRYVPLDTCDWVVDLETPERTALEPNYGKEHANILRPIIRNSFLLAHRSHWLLRAFFVPFLSERNCEFGQYTIYERVPPTVVTKRRSHSAEEEERAARHEEL</sequence>
<dbReference type="GO" id="GO:0003735">
    <property type="term" value="F:structural constituent of ribosome"/>
    <property type="evidence" value="ECO:0000318"/>
    <property type="project" value="GO_Central"/>
</dbReference>
<evidence type="ECO:0000313" key="11">
    <source>
        <dbReference type="Proteomes" id="UP000005239"/>
    </source>
</evidence>
<feature type="transmembrane region" description="Helical" evidence="9">
    <location>
        <begin position="1087"/>
        <end position="1114"/>
    </location>
</feature>
<dbReference type="GO" id="GO:0016757">
    <property type="term" value="F:glycosyltransferase activity"/>
    <property type="evidence" value="ECO:0007669"/>
    <property type="project" value="UniProtKB-KW"/>
</dbReference>
<keyword evidence="2" id="KW-0328">Glycosyltransferase</keyword>
<accession>A0A8R1UAR6</accession>
<feature type="transmembrane region" description="Helical" evidence="9">
    <location>
        <begin position="1126"/>
        <end position="1149"/>
    </location>
</feature>
<comment type="subcellular location">
    <subcellularLocation>
        <location evidence="1">Endoplasmic reticulum membrane</location>
        <topology evidence="1">Multi-pass membrane protein</topology>
    </subcellularLocation>
</comment>
<dbReference type="InterPro" id="IPR019374">
    <property type="entry name" value="Ribosomal_mS22"/>
</dbReference>
<keyword evidence="5" id="KW-0256">Endoplasmic reticulum</keyword>
<reference evidence="11" key="1">
    <citation type="journal article" date="2008" name="Nat. Genet.">
        <title>The Pristionchus pacificus genome provides a unique perspective on nematode lifestyle and parasitism.</title>
        <authorList>
            <person name="Dieterich C."/>
            <person name="Clifton S.W."/>
            <person name="Schuster L.N."/>
            <person name="Chinwalla A."/>
            <person name="Delehaunty K."/>
            <person name="Dinkelacker I."/>
            <person name="Fulton L."/>
            <person name="Fulton R."/>
            <person name="Godfrey J."/>
            <person name="Minx P."/>
            <person name="Mitreva M."/>
            <person name="Roeseler W."/>
            <person name="Tian H."/>
            <person name="Witte H."/>
            <person name="Yang S.P."/>
            <person name="Wilson R.K."/>
            <person name="Sommer R.J."/>
        </authorList>
    </citation>
    <scope>NUCLEOTIDE SEQUENCE [LARGE SCALE GENOMIC DNA]</scope>
    <source>
        <strain evidence="11">PS312</strain>
    </source>
</reference>
<feature type="transmembrane region" description="Helical" evidence="9">
    <location>
        <begin position="1191"/>
        <end position="1213"/>
    </location>
</feature>
<dbReference type="InterPro" id="IPR005599">
    <property type="entry name" value="GPI_mannosylTrfase"/>
</dbReference>
<feature type="region of interest" description="Disordered" evidence="8">
    <location>
        <begin position="689"/>
        <end position="797"/>
    </location>
</feature>
<accession>A0A2A6B9N7</accession>
<evidence type="ECO:0000256" key="5">
    <source>
        <dbReference type="ARBA" id="ARBA00022824"/>
    </source>
</evidence>
<evidence type="ECO:0000256" key="4">
    <source>
        <dbReference type="ARBA" id="ARBA00022692"/>
    </source>
</evidence>
<proteinExistence type="predicted"/>
<dbReference type="PANTHER" id="PTHR13071">
    <property type="entry name" value="MITOCHONDRIAL 28S RIBOSOMAL PROTEIN S22"/>
    <property type="match status" value="1"/>
</dbReference>
<dbReference type="GO" id="GO:0005763">
    <property type="term" value="C:mitochondrial small ribosomal subunit"/>
    <property type="evidence" value="ECO:0000318"/>
    <property type="project" value="GO_Central"/>
</dbReference>
<evidence type="ECO:0000313" key="10">
    <source>
        <dbReference type="EnsemblMetazoa" id="PPA15676.1"/>
    </source>
</evidence>
<evidence type="ECO:0000256" key="9">
    <source>
        <dbReference type="SAM" id="Phobius"/>
    </source>
</evidence>
<keyword evidence="11" id="KW-1185">Reference proteome</keyword>
<feature type="compositionally biased region" description="Low complexity" evidence="8">
    <location>
        <begin position="706"/>
        <end position="718"/>
    </location>
</feature>
<keyword evidence="7 9" id="KW-0472">Membrane</keyword>
<keyword evidence="3" id="KW-0808">Transferase</keyword>
<dbReference type="PANTHER" id="PTHR13071:SF4">
    <property type="entry name" value="SMALL RIBOSOMAL SUBUNIT PROTEIN MS22"/>
    <property type="match status" value="1"/>
</dbReference>
<protein>
    <submittedName>
        <fullName evidence="10">Mrps-22</fullName>
    </submittedName>
</protein>
<dbReference type="Pfam" id="PF10245">
    <property type="entry name" value="MRP-S22"/>
    <property type="match status" value="1"/>
</dbReference>
<evidence type="ECO:0000256" key="2">
    <source>
        <dbReference type="ARBA" id="ARBA00022676"/>
    </source>
</evidence>
<feature type="transmembrane region" description="Helical" evidence="9">
    <location>
        <begin position="1011"/>
        <end position="1033"/>
    </location>
</feature>
<dbReference type="Pfam" id="PF03901">
    <property type="entry name" value="Glyco_transf_22"/>
    <property type="match status" value="2"/>
</dbReference>
<keyword evidence="6 9" id="KW-1133">Transmembrane helix</keyword>